<dbReference type="InterPro" id="IPR052156">
    <property type="entry name" value="BCAA_Transport_ATP-bd_LivF"/>
</dbReference>
<dbReference type="PANTHER" id="PTHR43820:SF2">
    <property type="entry name" value="ABC TRANSPORTER ATP-BINDING PROTEIN"/>
    <property type="match status" value="1"/>
</dbReference>
<feature type="domain" description="ABC transporter" evidence="6">
    <location>
        <begin position="4"/>
        <end position="232"/>
    </location>
</feature>
<dbReference type="SMART" id="SM00382">
    <property type="entry name" value="AAA"/>
    <property type="match status" value="1"/>
</dbReference>
<dbReference type="PROSITE" id="PS50893">
    <property type="entry name" value="ABC_TRANSPORTER_2"/>
    <property type="match status" value="1"/>
</dbReference>
<evidence type="ECO:0000256" key="5">
    <source>
        <dbReference type="ARBA" id="ARBA00022970"/>
    </source>
</evidence>
<dbReference type="InterPro" id="IPR003439">
    <property type="entry name" value="ABC_transporter-like_ATP-bd"/>
</dbReference>
<dbReference type="InterPro" id="IPR027417">
    <property type="entry name" value="P-loop_NTPase"/>
</dbReference>
<proteinExistence type="inferred from homology"/>
<protein>
    <submittedName>
        <fullName evidence="7">ABC transporter ATP-binding protein</fullName>
    </submittedName>
</protein>
<evidence type="ECO:0000256" key="4">
    <source>
        <dbReference type="ARBA" id="ARBA00022840"/>
    </source>
</evidence>
<dbReference type="CDD" id="cd03224">
    <property type="entry name" value="ABC_TM1139_LivF_branched"/>
    <property type="match status" value="1"/>
</dbReference>
<evidence type="ECO:0000313" key="7">
    <source>
        <dbReference type="EMBL" id="TPW26185.1"/>
    </source>
</evidence>
<dbReference type="OrthoDB" id="9776369at2"/>
<dbReference type="Gene3D" id="3.40.50.300">
    <property type="entry name" value="P-loop containing nucleotide triphosphate hydrolases"/>
    <property type="match status" value="1"/>
</dbReference>
<dbReference type="GO" id="GO:0015807">
    <property type="term" value="P:L-amino acid transport"/>
    <property type="evidence" value="ECO:0007669"/>
    <property type="project" value="TreeGrafter"/>
</dbReference>
<reference evidence="7 8" key="1">
    <citation type="submission" date="2019-06" db="EMBL/GenBank/DDBJ databases">
        <authorList>
            <person name="Li M."/>
        </authorList>
    </citation>
    <scope>NUCLEOTIDE SEQUENCE [LARGE SCALE GENOMIC DNA]</scope>
    <source>
        <strain evidence="7 8">BGMRC6574</strain>
    </source>
</reference>
<evidence type="ECO:0000256" key="3">
    <source>
        <dbReference type="ARBA" id="ARBA00022741"/>
    </source>
</evidence>
<dbReference type="Proteomes" id="UP000320314">
    <property type="component" value="Unassembled WGS sequence"/>
</dbReference>
<name>A0A506TZN2_9HYPH</name>
<keyword evidence="5" id="KW-0029">Amino-acid transport</keyword>
<dbReference type="GO" id="GO:0005524">
    <property type="term" value="F:ATP binding"/>
    <property type="evidence" value="ECO:0007669"/>
    <property type="project" value="UniProtKB-KW"/>
</dbReference>
<dbReference type="RefSeq" id="WP_141168064.1">
    <property type="nucleotide sequence ID" value="NZ_VHLH01000035.1"/>
</dbReference>
<dbReference type="GO" id="GO:0015658">
    <property type="term" value="F:branched-chain amino acid transmembrane transporter activity"/>
    <property type="evidence" value="ECO:0007669"/>
    <property type="project" value="TreeGrafter"/>
</dbReference>
<dbReference type="GO" id="GO:0016887">
    <property type="term" value="F:ATP hydrolysis activity"/>
    <property type="evidence" value="ECO:0007669"/>
    <property type="project" value="InterPro"/>
</dbReference>
<evidence type="ECO:0000313" key="8">
    <source>
        <dbReference type="Proteomes" id="UP000320314"/>
    </source>
</evidence>
<gene>
    <name evidence="7" type="ORF">FJU11_15885</name>
</gene>
<keyword evidence="8" id="KW-1185">Reference proteome</keyword>
<sequence>MSLLEVTGLNSYYGDSHILFDIDLRVEANEVVALIGRNGAGKSTTLKSLMGMVQPRSGEIRLEGENVAGRKAHVIARRGIQLVPEERRVFGSLDVEENIVLARLTASSAWPLERIYEIFPRLAERRSSRGTDLSGGEQQMLAIARALVRDPKIVLLDEPFEGLAPVIVQDLMRVCRRLVEEGQTIVLVEQNIAATLSLADRAYVINNGHVVHEDTTSAIRAQPEILRRYLGV</sequence>
<keyword evidence="2" id="KW-0813">Transport</keyword>
<dbReference type="InterPro" id="IPR003593">
    <property type="entry name" value="AAA+_ATPase"/>
</dbReference>
<dbReference type="AlphaFoldDB" id="A0A506TZN2"/>
<comment type="similarity">
    <text evidence="1">Belongs to the ABC transporter superfamily.</text>
</comment>
<dbReference type="EMBL" id="VHLH01000035">
    <property type="protein sequence ID" value="TPW26185.1"/>
    <property type="molecule type" value="Genomic_DNA"/>
</dbReference>
<evidence type="ECO:0000259" key="6">
    <source>
        <dbReference type="PROSITE" id="PS50893"/>
    </source>
</evidence>
<evidence type="ECO:0000256" key="1">
    <source>
        <dbReference type="ARBA" id="ARBA00005417"/>
    </source>
</evidence>
<dbReference type="Pfam" id="PF00005">
    <property type="entry name" value="ABC_tran"/>
    <property type="match status" value="1"/>
</dbReference>
<comment type="caution">
    <text evidence="7">The sequence shown here is derived from an EMBL/GenBank/DDBJ whole genome shotgun (WGS) entry which is preliminary data.</text>
</comment>
<dbReference type="SUPFAM" id="SSF52540">
    <property type="entry name" value="P-loop containing nucleoside triphosphate hydrolases"/>
    <property type="match status" value="1"/>
</dbReference>
<keyword evidence="4 7" id="KW-0067">ATP-binding</keyword>
<keyword evidence="3" id="KW-0547">Nucleotide-binding</keyword>
<accession>A0A506TZN2</accession>
<dbReference type="PROSITE" id="PS00211">
    <property type="entry name" value="ABC_TRANSPORTER_1"/>
    <property type="match status" value="1"/>
</dbReference>
<organism evidence="7 8">
    <name type="scientific">Pararhizobium mangrovi</name>
    <dbReference type="NCBI Taxonomy" id="2590452"/>
    <lineage>
        <taxon>Bacteria</taxon>
        <taxon>Pseudomonadati</taxon>
        <taxon>Pseudomonadota</taxon>
        <taxon>Alphaproteobacteria</taxon>
        <taxon>Hyphomicrobiales</taxon>
        <taxon>Rhizobiaceae</taxon>
        <taxon>Rhizobium/Agrobacterium group</taxon>
        <taxon>Pararhizobium</taxon>
    </lineage>
</organism>
<dbReference type="InterPro" id="IPR017871">
    <property type="entry name" value="ABC_transporter-like_CS"/>
</dbReference>
<dbReference type="PANTHER" id="PTHR43820">
    <property type="entry name" value="HIGH-AFFINITY BRANCHED-CHAIN AMINO ACID TRANSPORT ATP-BINDING PROTEIN LIVF"/>
    <property type="match status" value="1"/>
</dbReference>
<evidence type="ECO:0000256" key="2">
    <source>
        <dbReference type="ARBA" id="ARBA00022448"/>
    </source>
</evidence>